<keyword evidence="2" id="KW-0863">Zinc-finger</keyword>
<dbReference type="AlphaFoldDB" id="A0A5C7A378"/>
<sequence length="109" mass="12626">MSIDLGIAKQKLLALKEEYETRIDKIKYDIQHPQDELNKDWEDQAISIRQNDTRQLLSAEAQQNLIYVQDALSHIENGTYGECEVCGEEIQEQRMQAVPYATLCMEHAE</sequence>
<reference evidence="6 7" key="1">
    <citation type="submission" date="2019-08" db="EMBL/GenBank/DDBJ databases">
        <title>Genome sequence of Psychrobacter frigidicola ACAM304 (type strain).</title>
        <authorList>
            <person name="Bowman J.P."/>
        </authorList>
    </citation>
    <scope>NUCLEOTIDE SEQUENCE [LARGE SCALE GENOMIC DNA]</scope>
    <source>
        <strain evidence="6 7">ACAM 304</strain>
    </source>
</reference>
<evidence type="ECO:0000313" key="7">
    <source>
        <dbReference type="Proteomes" id="UP000321903"/>
    </source>
</evidence>
<name>A0A5C7A378_9GAMM</name>
<accession>A0A5C7A378</accession>
<dbReference type="SUPFAM" id="SSF57716">
    <property type="entry name" value="Glucocorticoid receptor-like (DNA-binding domain)"/>
    <property type="match status" value="1"/>
</dbReference>
<dbReference type="Gene3D" id="1.20.120.910">
    <property type="entry name" value="DksA, coiled-coil domain"/>
    <property type="match status" value="1"/>
</dbReference>
<feature type="zinc finger region" description="dksA C4-type" evidence="4">
    <location>
        <begin position="83"/>
        <end position="107"/>
    </location>
</feature>
<dbReference type="InterPro" id="IPR000962">
    <property type="entry name" value="Znf_DskA_TraR"/>
</dbReference>
<dbReference type="OrthoDB" id="6064855at2"/>
<dbReference type="PANTHER" id="PTHR33823:SF4">
    <property type="entry name" value="GENERAL STRESS PROTEIN 16O"/>
    <property type="match status" value="1"/>
</dbReference>
<evidence type="ECO:0000256" key="3">
    <source>
        <dbReference type="ARBA" id="ARBA00022833"/>
    </source>
</evidence>
<evidence type="ECO:0000256" key="1">
    <source>
        <dbReference type="ARBA" id="ARBA00022723"/>
    </source>
</evidence>
<dbReference type="Pfam" id="PF01258">
    <property type="entry name" value="zf-dskA_traR"/>
    <property type="match status" value="1"/>
</dbReference>
<comment type="caution">
    <text evidence="6">The sequence shown here is derived from an EMBL/GenBank/DDBJ whole genome shotgun (WGS) entry which is preliminary data.</text>
</comment>
<feature type="domain" description="Zinc finger DksA/TraR C4-type" evidence="5">
    <location>
        <begin position="78"/>
        <end position="106"/>
    </location>
</feature>
<dbReference type="PROSITE" id="PS51128">
    <property type="entry name" value="ZF_DKSA_2"/>
    <property type="match status" value="1"/>
</dbReference>
<keyword evidence="7" id="KW-1185">Reference proteome</keyword>
<gene>
    <name evidence="6" type="ORF">ES754_00625</name>
</gene>
<dbReference type="RefSeq" id="WP_147221113.1">
    <property type="nucleotide sequence ID" value="NZ_CAJGYY010000001.1"/>
</dbReference>
<protein>
    <submittedName>
        <fullName evidence="6">Conjugal transfer protein TraR</fullName>
    </submittedName>
</protein>
<organism evidence="6 7">
    <name type="scientific">Psychrobacter frigidicola</name>
    <dbReference type="NCBI Taxonomy" id="45611"/>
    <lineage>
        <taxon>Bacteria</taxon>
        <taxon>Pseudomonadati</taxon>
        <taxon>Pseudomonadota</taxon>
        <taxon>Gammaproteobacteria</taxon>
        <taxon>Moraxellales</taxon>
        <taxon>Moraxellaceae</taxon>
        <taxon>Psychrobacter</taxon>
    </lineage>
</organism>
<dbReference type="GO" id="GO:0008270">
    <property type="term" value="F:zinc ion binding"/>
    <property type="evidence" value="ECO:0007669"/>
    <property type="project" value="UniProtKB-KW"/>
</dbReference>
<evidence type="ECO:0000256" key="4">
    <source>
        <dbReference type="PROSITE-ProRule" id="PRU00510"/>
    </source>
</evidence>
<dbReference type="Proteomes" id="UP000321903">
    <property type="component" value="Unassembled WGS sequence"/>
</dbReference>
<proteinExistence type="predicted"/>
<dbReference type="EMBL" id="VORZ01000001">
    <property type="protein sequence ID" value="TXD97528.1"/>
    <property type="molecule type" value="Genomic_DNA"/>
</dbReference>
<evidence type="ECO:0000256" key="2">
    <source>
        <dbReference type="ARBA" id="ARBA00022771"/>
    </source>
</evidence>
<dbReference type="PANTHER" id="PTHR33823">
    <property type="entry name" value="RNA POLYMERASE-BINDING TRANSCRIPTION FACTOR DKSA-RELATED"/>
    <property type="match status" value="1"/>
</dbReference>
<keyword evidence="3" id="KW-0862">Zinc</keyword>
<keyword evidence="1" id="KW-0479">Metal-binding</keyword>
<evidence type="ECO:0000313" key="6">
    <source>
        <dbReference type="EMBL" id="TXD97528.1"/>
    </source>
</evidence>
<evidence type="ECO:0000259" key="5">
    <source>
        <dbReference type="Pfam" id="PF01258"/>
    </source>
</evidence>